<dbReference type="Proteomes" id="UP000683360">
    <property type="component" value="Unassembled WGS sequence"/>
</dbReference>
<name>A0A8S3V5K6_MYTED</name>
<dbReference type="OrthoDB" id="6129791at2759"/>
<gene>
    <name evidence="1" type="ORF">MEDL_61192</name>
</gene>
<reference evidence="1" key="1">
    <citation type="submission" date="2021-03" db="EMBL/GenBank/DDBJ databases">
        <authorList>
            <person name="Bekaert M."/>
        </authorList>
    </citation>
    <scope>NUCLEOTIDE SEQUENCE</scope>
</reference>
<comment type="caution">
    <text evidence="1">The sequence shown here is derived from an EMBL/GenBank/DDBJ whole genome shotgun (WGS) entry which is preliminary data.</text>
</comment>
<keyword evidence="2" id="KW-1185">Reference proteome</keyword>
<sequence>MLKFQLLGCYSDNELFALKKNVCEDTKLRGKVGSLSLQFNLTKDSLQNNIKTVRHDLKEIRRSTGRSQDGIPVIRSASHACSISESFPTPSVPQIILDQIIHSDYGRNLNFNSSVTENKKRSSKKVRAITGTVRSYNELESVLREARRRKIKSEGGLTKQLLSIDQLPIDVNQIDCSSELITPILEDDVFDDSSIKVSGSSPTFRCVEHLENAERHTYNQNNENSTRLNKELTSKDCFTKTEEKPKESPNNMSVFHSPWKVHNRSGKTIDPLEIPHIKDCYRPMCRPNCSTCLSRKKKTPCFLVPGINISHDHFNIVENVEDSNEGKTKRKTSKNKNKIYENAETVESTIDNGYIVTQCTNAENYLPDLNISNETERRQIDEDVASFVAECLEIGRNTTRKVISKARITELSRPKDGGRKDVRFSKTFIKKELEKMKKSDPISQLTSEERRRLHRVQGQIALFLAVLNQKRASLVKPMNEVLDNFPIRDDFHHQHEPVALPTLEMPGNRHTRRKVWFK</sequence>
<dbReference type="AlphaFoldDB" id="A0A8S3V5K6"/>
<accession>A0A8S3V5K6</accession>
<evidence type="ECO:0000313" key="2">
    <source>
        <dbReference type="Proteomes" id="UP000683360"/>
    </source>
</evidence>
<protein>
    <submittedName>
        <fullName evidence="1">Uncharacterized protein</fullName>
    </submittedName>
</protein>
<evidence type="ECO:0000313" key="1">
    <source>
        <dbReference type="EMBL" id="CAG2249328.1"/>
    </source>
</evidence>
<dbReference type="EMBL" id="CAJPWZ010002969">
    <property type="protein sequence ID" value="CAG2249328.1"/>
    <property type="molecule type" value="Genomic_DNA"/>
</dbReference>
<proteinExistence type="predicted"/>
<organism evidence="1 2">
    <name type="scientific">Mytilus edulis</name>
    <name type="common">Blue mussel</name>
    <dbReference type="NCBI Taxonomy" id="6550"/>
    <lineage>
        <taxon>Eukaryota</taxon>
        <taxon>Metazoa</taxon>
        <taxon>Spiralia</taxon>
        <taxon>Lophotrochozoa</taxon>
        <taxon>Mollusca</taxon>
        <taxon>Bivalvia</taxon>
        <taxon>Autobranchia</taxon>
        <taxon>Pteriomorphia</taxon>
        <taxon>Mytilida</taxon>
        <taxon>Mytiloidea</taxon>
        <taxon>Mytilidae</taxon>
        <taxon>Mytilinae</taxon>
        <taxon>Mytilus</taxon>
    </lineage>
</organism>